<feature type="compositionally biased region" description="Gly residues" evidence="1">
    <location>
        <begin position="70"/>
        <end position="82"/>
    </location>
</feature>
<dbReference type="Proteomes" id="UP000830729">
    <property type="component" value="Chromosome"/>
</dbReference>
<dbReference type="EMBL" id="CP096659">
    <property type="protein sequence ID" value="UPV74834.1"/>
    <property type="molecule type" value="Genomic_DNA"/>
</dbReference>
<organism evidence="2 3">
    <name type="scientific">Halorussus limi</name>
    <dbReference type="NCBI Taxonomy" id="2938695"/>
    <lineage>
        <taxon>Archaea</taxon>
        <taxon>Methanobacteriati</taxon>
        <taxon>Methanobacteriota</taxon>
        <taxon>Stenosarchaea group</taxon>
        <taxon>Halobacteria</taxon>
        <taxon>Halobacteriales</taxon>
        <taxon>Haladaptataceae</taxon>
        <taxon>Halorussus</taxon>
    </lineage>
</organism>
<feature type="region of interest" description="Disordered" evidence="1">
    <location>
        <begin position="1"/>
        <end position="35"/>
    </location>
</feature>
<reference evidence="2 3" key="1">
    <citation type="submission" date="2022-04" db="EMBL/GenBank/DDBJ databases">
        <title>Diverse halophilic archaea isolated from saline environments.</title>
        <authorList>
            <person name="Cui H.-L."/>
        </authorList>
    </citation>
    <scope>NUCLEOTIDE SEQUENCE [LARGE SCALE GENOMIC DNA]</scope>
    <source>
        <strain evidence="2 3">XZYJT49</strain>
    </source>
</reference>
<gene>
    <name evidence="2" type="ORF">M0R89_01890</name>
</gene>
<dbReference type="KEGG" id="halx:M0R89_01890"/>
<name>A0A8U0HW41_9EURY</name>
<proteinExistence type="predicted"/>
<feature type="region of interest" description="Disordered" evidence="1">
    <location>
        <begin position="57"/>
        <end position="82"/>
    </location>
</feature>
<evidence type="ECO:0000313" key="2">
    <source>
        <dbReference type="EMBL" id="UPV74834.1"/>
    </source>
</evidence>
<keyword evidence="3" id="KW-1185">Reference proteome</keyword>
<dbReference type="AlphaFoldDB" id="A0A8U0HW41"/>
<evidence type="ECO:0000256" key="1">
    <source>
        <dbReference type="SAM" id="MobiDB-lite"/>
    </source>
</evidence>
<evidence type="ECO:0000313" key="3">
    <source>
        <dbReference type="Proteomes" id="UP000830729"/>
    </source>
</evidence>
<feature type="compositionally biased region" description="Polar residues" evidence="1">
    <location>
        <begin position="1"/>
        <end position="15"/>
    </location>
</feature>
<protein>
    <submittedName>
        <fullName evidence="2">Uncharacterized protein</fullName>
    </submittedName>
</protein>
<accession>A0A8U0HW41</accession>
<sequence>MATSARQSSVSTASETGGLGDEDADEREVQREQRHVDCLVETRLAVEKVESHRLPEVAVVRRTRSTGHTGTHGGPNEGLSGR</sequence>